<dbReference type="GO" id="GO:0004479">
    <property type="term" value="F:methionyl-tRNA formyltransferase activity"/>
    <property type="evidence" value="ECO:0007669"/>
    <property type="project" value="UniProtKB-EC"/>
</dbReference>
<dbReference type="PROSITE" id="PS00373">
    <property type="entry name" value="GART"/>
    <property type="match status" value="1"/>
</dbReference>
<protein>
    <recommendedName>
        <fullName evidence="2">methionyl-tRNA formyltransferase</fullName>
        <ecNumber evidence="2">2.1.2.9</ecNumber>
    </recommendedName>
</protein>
<accession>A0A0G0X0A5</accession>
<dbReference type="CDD" id="cd08704">
    <property type="entry name" value="Met_tRNA_FMT_C"/>
    <property type="match status" value="1"/>
</dbReference>
<feature type="domain" description="Formyl transferase N-terminal" evidence="5">
    <location>
        <begin position="1"/>
        <end position="179"/>
    </location>
</feature>
<dbReference type="Proteomes" id="UP000033969">
    <property type="component" value="Unassembled WGS sequence"/>
</dbReference>
<evidence type="ECO:0000313" key="7">
    <source>
        <dbReference type="EMBL" id="KKS18440.1"/>
    </source>
</evidence>
<dbReference type="PATRIC" id="fig|1618556.3.peg.102"/>
<reference evidence="7 8" key="1">
    <citation type="journal article" date="2015" name="Nature">
        <title>rRNA introns, odd ribosomes, and small enigmatic genomes across a large radiation of phyla.</title>
        <authorList>
            <person name="Brown C.T."/>
            <person name="Hug L.A."/>
            <person name="Thomas B.C."/>
            <person name="Sharon I."/>
            <person name="Castelle C.J."/>
            <person name="Singh A."/>
            <person name="Wilkins M.J."/>
            <person name="Williams K.H."/>
            <person name="Banfield J.F."/>
        </authorList>
    </citation>
    <scope>NUCLEOTIDE SEQUENCE [LARGE SCALE GENOMIC DNA]</scope>
</reference>
<gene>
    <name evidence="7" type="ORF">UU74_C0007G0008</name>
</gene>
<dbReference type="Gene3D" id="3.40.50.12230">
    <property type="match status" value="1"/>
</dbReference>
<comment type="caution">
    <text evidence="7">The sequence shown here is derived from an EMBL/GenBank/DDBJ whole genome shotgun (WGS) entry which is preliminary data.</text>
</comment>
<dbReference type="Pfam" id="PF00551">
    <property type="entry name" value="Formyl_trans_N"/>
    <property type="match status" value="1"/>
</dbReference>
<dbReference type="PANTHER" id="PTHR11138">
    <property type="entry name" value="METHIONYL-TRNA FORMYLTRANSFERASE"/>
    <property type="match status" value="1"/>
</dbReference>
<dbReference type="GO" id="GO:0005829">
    <property type="term" value="C:cytosol"/>
    <property type="evidence" value="ECO:0007669"/>
    <property type="project" value="TreeGrafter"/>
</dbReference>
<dbReference type="InterPro" id="IPR011034">
    <property type="entry name" value="Formyl_transferase-like_C_sf"/>
</dbReference>
<proteinExistence type="inferred from homology"/>
<dbReference type="SUPFAM" id="SSF50486">
    <property type="entry name" value="FMT C-terminal domain-like"/>
    <property type="match status" value="1"/>
</dbReference>
<dbReference type="InterPro" id="IPR001555">
    <property type="entry name" value="GART_AS"/>
</dbReference>
<evidence type="ECO:0000256" key="1">
    <source>
        <dbReference type="ARBA" id="ARBA00010699"/>
    </source>
</evidence>
<dbReference type="PANTHER" id="PTHR11138:SF5">
    <property type="entry name" value="METHIONYL-TRNA FORMYLTRANSFERASE, MITOCHONDRIAL"/>
    <property type="match status" value="1"/>
</dbReference>
<dbReference type="InterPro" id="IPR005793">
    <property type="entry name" value="Formyl_trans_C"/>
</dbReference>
<dbReference type="EC" id="2.1.2.9" evidence="2"/>
<keyword evidence="3 7" id="KW-0808">Transferase</keyword>
<dbReference type="InterPro" id="IPR002376">
    <property type="entry name" value="Formyl_transf_N"/>
</dbReference>
<organism evidence="7 8">
    <name type="scientific">Candidatus Woesebacteria bacterium GW2011_GWA1_41_7</name>
    <dbReference type="NCBI Taxonomy" id="1618556"/>
    <lineage>
        <taxon>Bacteria</taxon>
        <taxon>Candidatus Woeseibacteriota</taxon>
    </lineage>
</organism>
<dbReference type="EMBL" id="LCBU01000007">
    <property type="protein sequence ID" value="KKS18440.1"/>
    <property type="molecule type" value="Genomic_DNA"/>
</dbReference>
<evidence type="ECO:0000256" key="2">
    <source>
        <dbReference type="ARBA" id="ARBA00012261"/>
    </source>
</evidence>
<evidence type="ECO:0000313" key="8">
    <source>
        <dbReference type="Proteomes" id="UP000033969"/>
    </source>
</evidence>
<dbReference type="SUPFAM" id="SSF53328">
    <property type="entry name" value="Formyltransferase"/>
    <property type="match status" value="1"/>
</dbReference>
<evidence type="ECO:0000256" key="3">
    <source>
        <dbReference type="ARBA" id="ARBA00022679"/>
    </source>
</evidence>
<dbReference type="CDD" id="cd08646">
    <property type="entry name" value="FMT_core_Met-tRNA-FMT_N"/>
    <property type="match status" value="1"/>
</dbReference>
<comment type="similarity">
    <text evidence="1">Belongs to the Fmt family.</text>
</comment>
<evidence type="ECO:0000259" key="6">
    <source>
        <dbReference type="Pfam" id="PF02911"/>
    </source>
</evidence>
<sequence length="290" mass="32489">MKIVFFGTPSYVLPVLKTIHKEFVTGPGRSPIAAVVTQSPKPLGRKKTLTYSPVDKWGHEHGVPIYYCAEELIENTPDATIGILASYGEIIRKEVINLFPQGILVVHPSLLPKYRGASPVPAAIANGDELTGVSIIKMDEKVDHGPVITQFREQILPTDTSDILRNRLFEKSAKVITEMLTPYAQGKIKLKIQNEKEATFTKIMKREDGFVDLLKTPPIEIERFIRAMSSWPGAWTLVKLNPTDKTTRRLKLLGSHVEDGKLILDLVQLEGKDPVSWKQFKEGYNAMQFA</sequence>
<dbReference type="AlphaFoldDB" id="A0A0G0X0A5"/>
<dbReference type="Pfam" id="PF02911">
    <property type="entry name" value="Formyl_trans_C"/>
    <property type="match status" value="1"/>
</dbReference>
<dbReference type="InterPro" id="IPR036477">
    <property type="entry name" value="Formyl_transf_N_sf"/>
</dbReference>
<feature type="domain" description="Formyl transferase C-terminal" evidence="6">
    <location>
        <begin position="204"/>
        <end position="259"/>
    </location>
</feature>
<keyword evidence="4" id="KW-0648">Protein biosynthesis</keyword>
<name>A0A0G0X0A5_9BACT</name>
<dbReference type="InterPro" id="IPR041711">
    <property type="entry name" value="Met-tRNA-FMT_N"/>
</dbReference>
<evidence type="ECO:0000256" key="4">
    <source>
        <dbReference type="ARBA" id="ARBA00022917"/>
    </source>
</evidence>
<evidence type="ECO:0000259" key="5">
    <source>
        <dbReference type="Pfam" id="PF00551"/>
    </source>
</evidence>
<dbReference type="InterPro" id="IPR044135">
    <property type="entry name" value="Met-tRNA-FMT_C"/>
</dbReference>